<evidence type="ECO:0000313" key="2">
    <source>
        <dbReference type="Proteomes" id="UP000050277"/>
    </source>
</evidence>
<dbReference type="Proteomes" id="UP000050277">
    <property type="component" value="Unassembled WGS sequence"/>
</dbReference>
<evidence type="ECO:0000313" key="1">
    <source>
        <dbReference type="EMBL" id="KPL90347.1"/>
    </source>
</evidence>
<protein>
    <recommendedName>
        <fullName evidence="3">DUF885 domain-containing protein</fullName>
    </recommendedName>
</protein>
<dbReference type="AlphaFoldDB" id="A0A0P6YKN7"/>
<proteinExistence type="predicted"/>
<organism evidence="1 2">
    <name type="scientific">Herpetosiphon geysericola</name>
    <dbReference type="NCBI Taxonomy" id="70996"/>
    <lineage>
        <taxon>Bacteria</taxon>
        <taxon>Bacillati</taxon>
        <taxon>Chloroflexota</taxon>
        <taxon>Chloroflexia</taxon>
        <taxon>Herpetosiphonales</taxon>
        <taxon>Herpetosiphonaceae</taxon>
        <taxon>Herpetosiphon</taxon>
    </lineage>
</organism>
<name>A0A0P6YKN7_9CHLR</name>
<evidence type="ECO:0008006" key="3">
    <source>
        <dbReference type="Google" id="ProtNLM"/>
    </source>
</evidence>
<dbReference type="EMBL" id="LGKP01000012">
    <property type="protein sequence ID" value="KPL90347.1"/>
    <property type="molecule type" value="Genomic_DNA"/>
</dbReference>
<comment type="caution">
    <text evidence="1">The sequence shown here is derived from an EMBL/GenBank/DDBJ whole genome shotgun (WGS) entry which is preliminary data.</text>
</comment>
<reference evidence="1 2" key="1">
    <citation type="submission" date="2015-07" db="EMBL/GenBank/DDBJ databases">
        <title>Whole genome sequence of Herpetosiphon geysericola DSM 7119.</title>
        <authorList>
            <person name="Hemp J."/>
            <person name="Ward L.M."/>
            <person name="Pace L.A."/>
            <person name="Fischer W.W."/>
        </authorList>
    </citation>
    <scope>NUCLEOTIDE SEQUENCE [LARGE SCALE GENOMIC DNA]</scope>
    <source>
        <strain evidence="1 2">DSM 7119</strain>
    </source>
</reference>
<dbReference type="RefSeq" id="WP_054533709.1">
    <property type="nucleotide sequence ID" value="NZ_LGKP01000012.1"/>
</dbReference>
<gene>
    <name evidence="1" type="ORF">SE18_06960</name>
</gene>
<keyword evidence="2" id="KW-1185">Reference proteome</keyword>
<accession>A0A0P6YKN7</accession>
<dbReference type="OrthoDB" id="140419at2"/>
<dbReference type="STRING" id="70996.SE18_06960"/>
<dbReference type="PATRIC" id="fig|70996.4.peg.4748"/>
<sequence>MPIFEPIGLAYIELAFRISQHIDGYVDAYCGPNYLRDQVLDSVTWPTNQLVQAADQLLEQIETSDLPIRRRTYLRKQVAAMATTCRQLAGEQFDYREEVRRCFDIEPAMIDEALFEEAIEELDSLLPGQGDVLERTQIWRRQFEISGEQARPLIEVIETELRSRTLALYPLPASEKVDFRLVNNQPWSGYNWYYGNYHSAVDINTDLPVALNGLTSLVAHEAYPGHHTEHCIKERDLYADRGWAEHSIFLLNTPECVMAEGIANSAVGVLFTPKELVEWQAQNLYPKVGIAGDPAQELRINLAMKALAGVAGNAALLLHAEGRPANEVVDYLVRYGLTSEERAQQRMRFISAPLWRAYIFSYFYGEQLISRWFERGDRVERFGTLLSEQIYPSLLEQWVIEQANQCYKG</sequence>